<dbReference type="Proteomes" id="UP000187455">
    <property type="component" value="Unassembled WGS sequence"/>
</dbReference>
<dbReference type="OrthoDB" id="10586915at2759"/>
<keyword evidence="2" id="KW-1185">Reference proteome</keyword>
<evidence type="ECO:0000313" key="1">
    <source>
        <dbReference type="EMBL" id="OLY78695.1"/>
    </source>
</evidence>
<evidence type="ECO:0000313" key="2">
    <source>
        <dbReference type="Proteomes" id="UP000187455"/>
    </source>
</evidence>
<accession>A0A1R0GP75</accession>
<reference evidence="1 2" key="1">
    <citation type="journal article" date="2016" name="Mol. Biol. Evol.">
        <title>Genome-Wide Survey of Gut Fungi (Harpellales) Reveals the First Horizontally Transferred Ubiquitin Gene from a Mosquito Host.</title>
        <authorList>
            <person name="Wang Y."/>
            <person name="White M.M."/>
            <person name="Kvist S."/>
            <person name="Moncalvo J.M."/>
        </authorList>
    </citation>
    <scope>NUCLEOTIDE SEQUENCE [LARGE SCALE GENOMIC DNA]</scope>
    <source>
        <strain evidence="1 2">ALG-7-W6</strain>
    </source>
</reference>
<dbReference type="AlphaFoldDB" id="A0A1R0GP75"/>
<sequence length="212" mass="23105">MKEKIADVKSTLAVFGVHHATPLLGPNHIHNIISLLEKFVNNQHRANCKNGRYITPNCPNIEAPTAKLSAVFEKKPNSKIDLVSDRHETALNKSNNTNVVNVMVVSLAVTTPSFISITYTNNVPTSMINPDIKTLRKTLLLSIGALRGRGGNIMLLWSGGSTPNDWAGGPSIRILIHRICMAFKGFGRPNAVDTAISDSAATLVLNWNVKKF</sequence>
<comment type="caution">
    <text evidence="1">The sequence shown here is derived from an EMBL/GenBank/DDBJ whole genome shotgun (WGS) entry which is preliminary data.</text>
</comment>
<dbReference type="EMBL" id="LSSL01005702">
    <property type="protein sequence ID" value="OLY78695.1"/>
    <property type="molecule type" value="Genomic_DNA"/>
</dbReference>
<gene>
    <name evidence="1" type="ORF">AYI68_g7248</name>
</gene>
<protein>
    <submittedName>
        <fullName evidence="1">Uncharacterized protein</fullName>
    </submittedName>
</protein>
<organism evidence="1 2">
    <name type="scientific">Smittium mucronatum</name>
    <dbReference type="NCBI Taxonomy" id="133383"/>
    <lineage>
        <taxon>Eukaryota</taxon>
        <taxon>Fungi</taxon>
        <taxon>Fungi incertae sedis</taxon>
        <taxon>Zoopagomycota</taxon>
        <taxon>Kickxellomycotina</taxon>
        <taxon>Harpellomycetes</taxon>
        <taxon>Harpellales</taxon>
        <taxon>Legeriomycetaceae</taxon>
        <taxon>Smittium</taxon>
    </lineage>
</organism>
<name>A0A1R0GP75_9FUNG</name>
<proteinExistence type="predicted"/>